<protein>
    <submittedName>
        <fullName evidence="1">Uncharacterized protein</fullName>
    </submittedName>
</protein>
<comment type="caution">
    <text evidence="1">The sequence shown here is derived from an EMBL/GenBank/DDBJ whole genome shotgun (WGS) entry which is preliminary data.</text>
</comment>
<organism evidence="1 2">
    <name type="scientific">Methanococcus maripaludis</name>
    <name type="common">Methanococcus deltae</name>
    <dbReference type="NCBI Taxonomy" id="39152"/>
    <lineage>
        <taxon>Archaea</taxon>
        <taxon>Methanobacteriati</taxon>
        <taxon>Methanobacteriota</taxon>
        <taxon>Methanomada group</taxon>
        <taxon>Methanococci</taxon>
        <taxon>Methanococcales</taxon>
        <taxon>Methanococcaceae</taxon>
        <taxon>Methanococcus</taxon>
    </lineage>
</organism>
<dbReference type="AlphaFoldDB" id="A0A7J9NT89"/>
<dbReference type="Proteomes" id="UP000564425">
    <property type="component" value="Unassembled WGS sequence"/>
</dbReference>
<dbReference type="EMBL" id="JACDUH010000001">
    <property type="protein sequence ID" value="MBA2850872.1"/>
    <property type="molecule type" value="Genomic_DNA"/>
</dbReference>
<gene>
    <name evidence="1" type="ORF">HNP86_001003</name>
</gene>
<proteinExistence type="predicted"/>
<evidence type="ECO:0000313" key="1">
    <source>
        <dbReference type="EMBL" id="MBA2850872.1"/>
    </source>
</evidence>
<name>A0A7J9NT89_METMI</name>
<evidence type="ECO:0000313" key="2">
    <source>
        <dbReference type="Proteomes" id="UP000564425"/>
    </source>
</evidence>
<reference evidence="1 2" key="1">
    <citation type="submission" date="2020-07" db="EMBL/GenBank/DDBJ databases">
        <title>Genomic Encyclopedia of Type Strains, Phase IV (KMG-V): Genome sequencing to study the core and pangenomes of soil and plant-associated prokaryotes.</title>
        <authorList>
            <person name="Whitman W."/>
        </authorList>
    </citation>
    <scope>NUCLEOTIDE SEQUENCE [LARGE SCALE GENOMIC DNA]</scope>
    <source>
        <strain evidence="1 2">A1</strain>
    </source>
</reference>
<sequence length="71" mass="8363">MFFENCLKNSVMYVLKNIKHINYHKCVEMVLIAGNSLNNISILKKSYLFPFTDIFKCNANHILFYFFGGDF</sequence>
<accession>A0A7J9NT89</accession>